<dbReference type="ExpressionAtlas" id="A0A1D6KAB0">
    <property type="expression patterns" value="baseline and differential"/>
</dbReference>
<reference evidence="3" key="1">
    <citation type="submission" date="2015-12" db="EMBL/GenBank/DDBJ databases">
        <title>Update maize B73 reference genome by single molecule sequencing technologies.</title>
        <authorList>
            <consortium name="Maize Genome Sequencing Project"/>
            <person name="Ware D."/>
        </authorList>
    </citation>
    <scope>NUCLEOTIDE SEQUENCE [LARGE SCALE GENOMIC DNA]</scope>
    <source>
        <tissue evidence="3">Seedling</tissue>
    </source>
</reference>
<evidence type="ECO:0000256" key="2">
    <source>
        <dbReference type="SAM" id="Phobius"/>
    </source>
</evidence>
<feature type="region of interest" description="Disordered" evidence="1">
    <location>
        <begin position="121"/>
        <end position="206"/>
    </location>
</feature>
<feature type="compositionally biased region" description="Basic and acidic residues" evidence="1">
    <location>
        <begin position="121"/>
        <end position="131"/>
    </location>
</feature>
<dbReference type="InParanoid" id="A0A1D6KAB0"/>
<dbReference type="PaxDb" id="4577-GRMZM2G144155_P01"/>
<evidence type="ECO:0000313" key="3">
    <source>
        <dbReference type="EMBL" id="ONM00414.1"/>
    </source>
</evidence>
<keyword evidence="2" id="KW-1133">Transmembrane helix</keyword>
<feature type="transmembrane region" description="Helical" evidence="2">
    <location>
        <begin position="21"/>
        <end position="42"/>
    </location>
</feature>
<accession>A0A1D6KAB0</accession>
<feature type="region of interest" description="Disordered" evidence="1">
    <location>
        <begin position="311"/>
        <end position="330"/>
    </location>
</feature>
<proteinExistence type="predicted"/>
<feature type="region of interest" description="Disordered" evidence="1">
    <location>
        <begin position="232"/>
        <end position="252"/>
    </location>
</feature>
<organism evidence="3">
    <name type="scientific">Zea mays</name>
    <name type="common">Maize</name>
    <dbReference type="NCBI Taxonomy" id="4577"/>
    <lineage>
        <taxon>Eukaryota</taxon>
        <taxon>Viridiplantae</taxon>
        <taxon>Streptophyta</taxon>
        <taxon>Embryophyta</taxon>
        <taxon>Tracheophyta</taxon>
        <taxon>Spermatophyta</taxon>
        <taxon>Magnoliopsida</taxon>
        <taxon>Liliopsida</taxon>
        <taxon>Poales</taxon>
        <taxon>Poaceae</taxon>
        <taxon>PACMAD clade</taxon>
        <taxon>Panicoideae</taxon>
        <taxon>Andropogonodae</taxon>
        <taxon>Andropogoneae</taxon>
        <taxon>Tripsacinae</taxon>
        <taxon>Zea</taxon>
    </lineage>
</organism>
<feature type="compositionally biased region" description="Low complexity" evidence="1">
    <location>
        <begin position="170"/>
        <end position="193"/>
    </location>
</feature>
<feature type="region of interest" description="Disordered" evidence="1">
    <location>
        <begin position="340"/>
        <end position="459"/>
    </location>
</feature>
<protein>
    <submittedName>
        <fullName evidence="3">Uncharacterized protein</fullName>
    </submittedName>
</protein>
<feature type="compositionally biased region" description="Basic residues" evidence="1">
    <location>
        <begin position="413"/>
        <end position="424"/>
    </location>
</feature>
<dbReference type="AlphaFoldDB" id="A0A1D6KAB0"/>
<dbReference type="IntAct" id="A0A1D6KAB0">
    <property type="interactions" value="2"/>
</dbReference>
<feature type="compositionally biased region" description="Low complexity" evidence="1">
    <location>
        <begin position="390"/>
        <end position="403"/>
    </location>
</feature>
<dbReference type="STRING" id="4577.A0A1D6KAB0"/>
<feature type="compositionally biased region" description="Basic residues" evidence="1">
    <location>
        <begin position="367"/>
        <end position="383"/>
    </location>
</feature>
<keyword evidence="2" id="KW-0472">Membrane</keyword>
<gene>
    <name evidence="3" type="ORF">ZEAMMB73_Zm00001d030163</name>
</gene>
<keyword evidence="2" id="KW-0812">Transmembrane</keyword>
<name>A0A1D6KAB0_MAIZE</name>
<feature type="compositionally biased region" description="Basic residues" evidence="1">
    <location>
        <begin position="437"/>
        <end position="459"/>
    </location>
</feature>
<evidence type="ECO:0000256" key="1">
    <source>
        <dbReference type="SAM" id="MobiDB-lite"/>
    </source>
</evidence>
<sequence>MKYSKEDKPERAGGAGAGSRAVPVALVVVVLCAFSFYLGGIYSTGRSLLDSIQPAPTALLALGAATTTRRPSDDGQARPALASTAAVAFPECPADYQDYTPCTDPKRWRRYGNYRLSFMERHCPPPPDRHHVPQRRRRVRGPDAGPGPGHARRHRPHRARHRLRRRQLGRRPAGAGHPHRVAGAQGQPRGPGAVRAGARHPGHPRHHLHAAPAVPVRRLRHGALLALPHPLDRVRRPLPPGDPPRPPPGRLLGALRPARQLREPLARLEHHRAGAEGRPGQAQEDAGQHVLQALQHEGGHRRVAEVRRRLLRQAHPGHHARQVRRQRRPRRRLVRAHALLRHGSQPQVQEAGAQRHAQVAPEAQRRPGAHQRRPGQQRRRLQAGRRPVEAQGQALQDAAAGAGERQDQERHGHEHRVRRIRRQPHQGPRLGHERRLLLRPKLPRRRLRQRAHRRQPRLV</sequence>
<dbReference type="EMBL" id="CM007647">
    <property type="protein sequence ID" value="ONM00414.1"/>
    <property type="molecule type" value="Genomic_DNA"/>
</dbReference>
<feature type="compositionally biased region" description="Basic residues" evidence="1">
    <location>
        <begin position="197"/>
        <end position="206"/>
    </location>
</feature>
<feature type="compositionally biased region" description="Basic residues" evidence="1">
    <location>
        <begin position="150"/>
        <end position="169"/>
    </location>
</feature>
<feature type="compositionally biased region" description="Pro residues" evidence="1">
    <location>
        <begin position="237"/>
        <end position="249"/>
    </location>
</feature>
<dbReference type="eggNOG" id="ENOG502QQA9">
    <property type="taxonomic scope" value="Eukaryota"/>
</dbReference>